<comment type="caution">
    <text evidence="3">The sequence shown here is derived from an EMBL/GenBank/DDBJ whole genome shotgun (WGS) entry which is preliminary data.</text>
</comment>
<dbReference type="Proteomes" id="UP000708148">
    <property type="component" value="Unassembled WGS sequence"/>
</dbReference>
<dbReference type="EMBL" id="CAJHUC010002032">
    <property type="protein sequence ID" value="CAD7703010.1"/>
    <property type="molecule type" value="Genomic_DNA"/>
</dbReference>
<evidence type="ECO:0000259" key="2">
    <source>
        <dbReference type="Pfam" id="PF00656"/>
    </source>
</evidence>
<comment type="similarity">
    <text evidence="1">Belongs to the peptidase C14B family.</text>
</comment>
<evidence type="ECO:0000313" key="4">
    <source>
        <dbReference type="Proteomes" id="UP000708148"/>
    </source>
</evidence>
<dbReference type="InterPro" id="IPR029030">
    <property type="entry name" value="Caspase-like_dom_sf"/>
</dbReference>
<reference evidence="3" key="1">
    <citation type="submission" date="2020-12" db="EMBL/GenBank/DDBJ databases">
        <authorList>
            <person name="Iha C."/>
        </authorList>
    </citation>
    <scope>NUCLEOTIDE SEQUENCE</scope>
</reference>
<dbReference type="PANTHER" id="PTHR48104">
    <property type="entry name" value="METACASPASE-4"/>
    <property type="match status" value="1"/>
</dbReference>
<dbReference type="GO" id="GO:0006508">
    <property type="term" value="P:proteolysis"/>
    <property type="evidence" value="ECO:0007669"/>
    <property type="project" value="InterPro"/>
</dbReference>
<keyword evidence="4" id="KW-1185">Reference proteome</keyword>
<organism evidence="3 4">
    <name type="scientific">Ostreobium quekettii</name>
    <dbReference type="NCBI Taxonomy" id="121088"/>
    <lineage>
        <taxon>Eukaryota</taxon>
        <taxon>Viridiplantae</taxon>
        <taxon>Chlorophyta</taxon>
        <taxon>core chlorophytes</taxon>
        <taxon>Ulvophyceae</taxon>
        <taxon>TCBD clade</taxon>
        <taxon>Bryopsidales</taxon>
        <taxon>Ostreobineae</taxon>
        <taxon>Ostreobiaceae</taxon>
        <taxon>Ostreobium</taxon>
    </lineage>
</organism>
<evidence type="ECO:0000313" key="3">
    <source>
        <dbReference type="EMBL" id="CAD7703010.1"/>
    </source>
</evidence>
<proteinExistence type="inferred from homology"/>
<dbReference type="SUPFAM" id="SSF52129">
    <property type="entry name" value="Caspase-like"/>
    <property type="match status" value="1"/>
</dbReference>
<dbReference type="PANTHER" id="PTHR48104:SF30">
    <property type="entry name" value="METACASPASE-1"/>
    <property type="match status" value="1"/>
</dbReference>
<sequence length="200" mass="21770">MKRALLVGCNYGGLPEAYHLQGCANDVATWKDVLESVYGFDPECVEVMVDTDADGVQPTGKNIKGALRRLVAESRAGDVLFFHFSGHGTQLEDDEADEETDAKDEALFPCDGNVIVDDDIREIIGPLDPGCKFTFSADTCHSGGMLDHQAIAISGAKDDDDVKYVSELVTRDRFITFSAVLAVVQSYVLKKVVEVATYKI</sequence>
<feature type="domain" description="Peptidase C14 caspase" evidence="2">
    <location>
        <begin position="2"/>
        <end position="179"/>
    </location>
</feature>
<dbReference type="Pfam" id="PF00656">
    <property type="entry name" value="Peptidase_C14"/>
    <property type="match status" value="1"/>
</dbReference>
<dbReference type="InterPro" id="IPR011600">
    <property type="entry name" value="Pept_C14_caspase"/>
</dbReference>
<dbReference type="OrthoDB" id="3223806at2759"/>
<dbReference type="GO" id="GO:0004197">
    <property type="term" value="F:cysteine-type endopeptidase activity"/>
    <property type="evidence" value="ECO:0007669"/>
    <property type="project" value="InterPro"/>
</dbReference>
<protein>
    <recommendedName>
        <fullName evidence="2">Peptidase C14 caspase domain-containing protein</fullName>
    </recommendedName>
</protein>
<dbReference type="AlphaFoldDB" id="A0A8S1J5U2"/>
<name>A0A8S1J5U2_9CHLO</name>
<dbReference type="GO" id="GO:0005737">
    <property type="term" value="C:cytoplasm"/>
    <property type="evidence" value="ECO:0007669"/>
    <property type="project" value="TreeGrafter"/>
</dbReference>
<feature type="non-terminal residue" evidence="3">
    <location>
        <position position="1"/>
    </location>
</feature>
<gene>
    <name evidence="3" type="ORF">OSTQU699_LOCUS8367</name>
</gene>
<dbReference type="InterPro" id="IPR050452">
    <property type="entry name" value="Metacaspase"/>
</dbReference>
<dbReference type="Gene3D" id="3.40.50.12660">
    <property type="match status" value="1"/>
</dbReference>
<accession>A0A8S1J5U2</accession>
<evidence type="ECO:0000256" key="1">
    <source>
        <dbReference type="ARBA" id="ARBA00009005"/>
    </source>
</evidence>